<dbReference type="GO" id="GO:0052654">
    <property type="term" value="F:L-leucine-2-oxoglutarate transaminase activity"/>
    <property type="evidence" value="ECO:0007669"/>
    <property type="project" value="RHEA"/>
</dbReference>
<dbReference type="OrthoDB" id="9804984at2"/>
<dbReference type="EC" id="2.6.1.42" evidence="17"/>
<feature type="modified residue" description="N6-(pyridoxal phosphate)lysine" evidence="14">
    <location>
        <position position="235"/>
    </location>
</feature>
<dbReference type="InterPro" id="IPR001544">
    <property type="entry name" value="Aminotrans_IV"/>
</dbReference>
<dbReference type="NCBIfam" id="NF009897">
    <property type="entry name" value="PRK13357.1"/>
    <property type="match status" value="1"/>
</dbReference>
<dbReference type="PANTHER" id="PTHR11825:SF44">
    <property type="entry name" value="BRANCHED-CHAIN-AMINO-ACID AMINOTRANSFERASE"/>
    <property type="match status" value="1"/>
</dbReference>
<reference evidence="18 19" key="1">
    <citation type="submission" date="2016-10" db="EMBL/GenBank/DDBJ databases">
        <authorList>
            <person name="de Groot N.N."/>
        </authorList>
    </citation>
    <scope>NUCLEOTIDE SEQUENCE [LARGE SCALE GENOMIC DNA]</scope>
    <source>
        <strain evidence="18 19">DSM 21741</strain>
    </source>
</reference>
<dbReference type="UniPathway" id="UPA00047">
    <property type="reaction ID" value="UER00058"/>
</dbReference>
<proteinExistence type="inferred from homology"/>
<protein>
    <recommendedName>
        <fullName evidence="17">Branched-chain-amino-acid aminotransferase</fullName>
        <ecNumber evidence="17">2.6.1.42</ecNumber>
    </recommendedName>
</protein>
<evidence type="ECO:0000256" key="3">
    <source>
        <dbReference type="ARBA" id="ARBA00004931"/>
    </source>
</evidence>
<keyword evidence="10 17" id="KW-0100">Branched-chain amino acid biosynthesis</keyword>
<gene>
    <name evidence="18" type="ORF">SAMN04488543_1457</name>
</gene>
<evidence type="ECO:0000256" key="9">
    <source>
        <dbReference type="ARBA" id="ARBA00022898"/>
    </source>
</evidence>
<dbReference type="STRING" id="546871.SAMN04488543_1457"/>
<dbReference type="GO" id="GO:0009097">
    <property type="term" value="P:isoleucine biosynthetic process"/>
    <property type="evidence" value="ECO:0007669"/>
    <property type="project" value="UniProtKB-UniPathway"/>
</dbReference>
<dbReference type="PROSITE" id="PS00770">
    <property type="entry name" value="AA_TRANSFER_CLASS_4"/>
    <property type="match status" value="1"/>
</dbReference>
<evidence type="ECO:0000256" key="16">
    <source>
        <dbReference type="RuleBase" id="RU004516"/>
    </source>
</evidence>
<evidence type="ECO:0000256" key="4">
    <source>
        <dbReference type="ARBA" id="ARBA00005072"/>
    </source>
</evidence>
<dbReference type="UniPathway" id="UPA00049">
    <property type="reaction ID" value="UER00062"/>
</dbReference>
<evidence type="ECO:0000256" key="12">
    <source>
        <dbReference type="ARBA" id="ARBA00048798"/>
    </source>
</evidence>
<evidence type="ECO:0000313" key="19">
    <source>
        <dbReference type="Proteomes" id="UP000199092"/>
    </source>
</evidence>
<dbReference type="InterPro" id="IPR005786">
    <property type="entry name" value="B_amino_transII"/>
</dbReference>
<comment type="catalytic activity">
    <reaction evidence="12 17">
        <text>L-isoleucine + 2-oxoglutarate = (S)-3-methyl-2-oxopentanoate + L-glutamate</text>
        <dbReference type="Rhea" id="RHEA:24801"/>
        <dbReference type="ChEBI" id="CHEBI:16810"/>
        <dbReference type="ChEBI" id="CHEBI:29985"/>
        <dbReference type="ChEBI" id="CHEBI:35146"/>
        <dbReference type="ChEBI" id="CHEBI:58045"/>
        <dbReference type="EC" id="2.6.1.42"/>
    </reaction>
</comment>
<evidence type="ECO:0000256" key="5">
    <source>
        <dbReference type="ARBA" id="ARBA00009320"/>
    </source>
</evidence>
<evidence type="ECO:0000256" key="14">
    <source>
        <dbReference type="PIRSR" id="PIRSR006468-1"/>
    </source>
</evidence>
<evidence type="ECO:0000256" key="1">
    <source>
        <dbReference type="ARBA" id="ARBA00001933"/>
    </source>
</evidence>
<dbReference type="EMBL" id="LT629749">
    <property type="protein sequence ID" value="SDS29615.1"/>
    <property type="molecule type" value="Genomic_DNA"/>
</dbReference>
<comment type="catalytic activity">
    <reaction evidence="13 17">
        <text>L-leucine + 2-oxoglutarate = 4-methyl-2-oxopentanoate + L-glutamate</text>
        <dbReference type="Rhea" id="RHEA:18321"/>
        <dbReference type="ChEBI" id="CHEBI:16810"/>
        <dbReference type="ChEBI" id="CHEBI:17865"/>
        <dbReference type="ChEBI" id="CHEBI:29985"/>
        <dbReference type="ChEBI" id="CHEBI:57427"/>
        <dbReference type="EC" id="2.6.1.42"/>
    </reaction>
</comment>
<keyword evidence="19" id="KW-1185">Reference proteome</keyword>
<comment type="pathway">
    <text evidence="2">Amino-acid biosynthesis; L-isoleucine biosynthesis; L-isoleucine from 2-oxobutanoate: step 4/4.</text>
</comment>
<dbReference type="UniPathway" id="UPA00048">
    <property type="reaction ID" value="UER00073"/>
</dbReference>
<dbReference type="InterPro" id="IPR043132">
    <property type="entry name" value="BCAT-like_C"/>
</dbReference>
<comment type="cofactor">
    <cofactor evidence="1 16">
        <name>pyridoxal 5'-phosphate</name>
        <dbReference type="ChEBI" id="CHEBI:597326"/>
    </cofactor>
</comment>
<name>A0A1H1R260_9ACTN</name>
<evidence type="ECO:0000313" key="18">
    <source>
        <dbReference type="EMBL" id="SDS29615.1"/>
    </source>
</evidence>
<keyword evidence="9 16" id="KW-0663">Pyridoxal phosphate</keyword>
<dbReference type="GO" id="GO:0052656">
    <property type="term" value="F:L-isoleucine-2-oxoglutarate transaminase activity"/>
    <property type="evidence" value="ECO:0007669"/>
    <property type="project" value="RHEA"/>
</dbReference>
<dbReference type="Gene3D" id="3.20.10.10">
    <property type="entry name" value="D-amino Acid Aminotransferase, subunit A, domain 2"/>
    <property type="match status" value="1"/>
</dbReference>
<comment type="pathway">
    <text evidence="4">Amino-acid biosynthesis; L-leucine biosynthesis; L-leucine from 3-methyl-2-oxobutanoate: step 4/4.</text>
</comment>
<evidence type="ECO:0000256" key="13">
    <source>
        <dbReference type="ARBA" id="ARBA00049229"/>
    </source>
</evidence>
<dbReference type="InterPro" id="IPR036038">
    <property type="entry name" value="Aminotransferase-like"/>
</dbReference>
<dbReference type="Gene3D" id="3.30.470.10">
    <property type="match status" value="1"/>
</dbReference>
<evidence type="ECO:0000256" key="15">
    <source>
        <dbReference type="RuleBase" id="RU004106"/>
    </source>
</evidence>
<dbReference type="PANTHER" id="PTHR11825">
    <property type="entry name" value="SUBGROUP IIII AMINOTRANSFERASE"/>
    <property type="match status" value="1"/>
</dbReference>
<evidence type="ECO:0000256" key="11">
    <source>
        <dbReference type="ARBA" id="ARBA00048212"/>
    </source>
</evidence>
<comment type="similarity">
    <text evidence="5 15">Belongs to the class-IV pyridoxal-phosphate-dependent aminotransferase family.</text>
</comment>
<evidence type="ECO:0000256" key="6">
    <source>
        <dbReference type="ARBA" id="ARBA00022576"/>
    </source>
</evidence>
<keyword evidence="8 17" id="KW-0808">Transferase</keyword>
<comment type="catalytic activity">
    <reaction evidence="11 17">
        <text>L-valine + 2-oxoglutarate = 3-methyl-2-oxobutanoate + L-glutamate</text>
        <dbReference type="Rhea" id="RHEA:24813"/>
        <dbReference type="ChEBI" id="CHEBI:11851"/>
        <dbReference type="ChEBI" id="CHEBI:16810"/>
        <dbReference type="ChEBI" id="CHEBI:29985"/>
        <dbReference type="ChEBI" id="CHEBI:57762"/>
        <dbReference type="EC" id="2.6.1.42"/>
    </reaction>
</comment>
<dbReference type="InterPro" id="IPR033939">
    <property type="entry name" value="BCAT_family"/>
</dbReference>
<evidence type="ECO:0000256" key="17">
    <source>
        <dbReference type="RuleBase" id="RU004517"/>
    </source>
</evidence>
<organism evidence="18 19">
    <name type="scientific">Friedmanniella luteola</name>
    <dbReference type="NCBI Taxonomy" id="546871"/>
    <lineage>
        <taxon>Bacteria</taxon>
        <taxon>Bacillati</taxon>
        <taxon>Actinomycetota</taxon>
        <taxon>Actinomycetes</taxon>
        <taxon>Propionibacteriales</taxon>
        <taxon>Nocardioidaceae</taxon>
        <taxon>Friedmanniella</taxon>
    </lineage>
</organism>
<keyword evidence="6 17" id="KW-0032">Aminotransferase</keyword>
<evidence type="ECO:0000256" key="10">
    <source>
        <dbReference type="ARBA" id="ARBA00023304"/>
    </source>
</evidence>
<dbReference type="SUPFAM" id="SSF56752">
    <property type="entry name" value="D-aminoacid aminotransferase-like PLP-dependent enzymes"/>
    <property type="match status" value="1"/>
</dbReference>
<evidence type="ECO:0000256" key="2">
    <source>
        <dbReference type="ARBA" id="ARBA00004824"/>
    </source>
</evidence>
<dbReference type="NCBIfam" id="TIGR01123">
    <property type="entry name" value="ilvE_II"/>
    <property type="match status" value="1"/>
</dbReference>
<dbReference type="GO" id="GO:0052655">
    <property type="term" value="F:L-valine-2-oxoglutarate transaminase activity"/>
    <property type="evidence" value="ECO:0007669"/>
    <property type="project" value="RHEA"/>
</dbReference>
<evidence type="ECO:0000256" key="7">
    <source>
        <dbReference type="ARBA" id="ARBA00022605"/>
    </source>
</evidence>
<dbReference type="PIRSF" id="PIRSF006468">
    <property type="entry name" value="BCAT1"/>
    <property type="match status" value="1"/>
</dbReference>
<dbReference type="Pfam" id="PF01063">
    <property type="entry name" value="Aminotran_4"/>
    <property type="match status" value="1"/>
</dbReference>
<comment type="pathway">
    <text evidence="3">Amino-acid biosynthesis; L-valine biosynthesis; L-valine from pyruvate: step 4/4.</text>
</comment>
<accession>A0A1H1R260</accession>
<evidence type="ECO:0000256" key="8">
    <source>
        <dbReference type="ARBA" id="ARBA00022679"/>
    </source>
</evidence>
<keyword evidence="7 17" id="KW-0028">Amino-acid biosynthesis</keyword>
<dbReference type="GO" id="GO:0009098">
    <property type="term" value="P:L-leucine biosynthetic process"/>
    <property type="evidence" value="ECO:0007669"/>
    <property type="project" value="UniProtKB-UniPathway"/>
</dbReference>
<dbReference type="CDD" id="cd01557">
    <property type="entry name" value="BCAT_beta_family"/>
    <property type="match status" value="1"/>
</dbReference>
<sequence length="396" mass="41977">MRPVRPASRPPRTTAPVPALVESSPVSLQFELRANPNPRTEAEREAVLADPGFGLSFTDHMAVATWTAADGWHDSAVVPYGPFSLDPATAVLHYAQEIFEGLKAYQHADGSVHLFRPDQNAARMARSAERLALPVLSTEDFLASIDALVAADRAWVPSAPAGGAGAPVQNEQSLYLRPFMFASEAFLGVRPAQRVTYCVIASPAGAYFARGVHPVSIWVSTTYTRAAPGGMGAAKTGGNYAASLVAQQEAAAHGCDQVMFADAAEHAFVEELGGMNVYLVTTDGELITPELNGSILEGVTRDSILTLATEFGLTPVERRVGLQELIEGVDSGWVAELFACGTAAVVTPIGVLKDASGTHTVGGGQTGETTAALRKNLLDVQYGRAEDRHGWLRRVL</sequence>
<dbReference type="InterPro" id="IPR043131">
    <property type="entry name" value="BCAT-like_N"/>
</dbReference>
<dbReference type="AlphaFoldDB" id="A0A1H1R260"/>
<dbReference type="InterPro" id="IPR018300">
    <property type="entry name" value="Aminotrans_IV_CS"/>
</dbReference>
<dbReference type="GO" id="GO:0009099">
    <property type="term" value="P:L-valine biosynthetic process"/>
    <property type="evidence" value="ECO:0007669"/>
    <property type="project" value="UniProtKB-UniPathway"/>
</dbReference>
<dbReference type="Proteomes" id="UP000199092">
    <property type="component" value="Chromosome I"/>
</dbReference>